<dbReference type="EMBL" id="FNAN01000017">
    <property type="protein sequence ID" value="SDG30792.1"/>
    <property type="molecule type" value="Genomic_DNA"/>
</dbReference>
<dbReference type="Gene3D" id="1.10.150.130">
    <property type="match status" value="1"/>
</dbReference>
<dbReference type="Gene3D" id="1.10.443.10">
    <property type="entry name" value="Intergrase catalytic core"/>
    <property type="match status" value="1"/>
</dbReference>
<dbReference type="STRING" id="659014.SAMN04487996_117106"/>
<dbReference type="GO" id="GO:0015074">
    <property type="term" value="P:DNA integration"/>
    <property type="evidence" value="ECO:0007669"/>
    <property type="project" value="InterPro"/>
</dbReference>
<sequence length="436" mass="50310">MKFKQNLSLLFWLYRGKASKDGKAPIYVRITIEGTDTDISLGKKIHPDFWNSDAKLVTATTAEAKMINLKIVQVQAEIEKHFLVLQSQYNHVTPVMLKNAYLGLPLSHSRSKPEKAAGPSQTLLAAFDEFIAIFEKKAKKGIRSEGTLRHWRSTKRKVEAFIRFRYQRKDIEMTEIDQCFAEELYDYLTLHLDEPLSEVTAKKLVKWTRQIVKTGVKKKVIPSNPLEGFVCSGGNKEVLPLELFEVEAIHRKQIDIDRISEVRDAFIFQCFTGFAYQDMYNLSPENIVKVGRSGEKWLIKDRGKTEVTEMVPILPVVQELIDKYKNHPYCKINNRLIPVNSNFRYNVYLKELATICGIKRPLNTHLARHTFADMMLNNGVPLEDVGKMLGHRNIRTTQRYARVRKQRISDHMALVKQRLFTNSGKLRSVLNSENVQ</sequence>
<organism evidence="5 6">
    <name type="scientific">Dyadobacter soli</name>
    <dbReference type="NCBI Taxonomy" id="659014"/>
    <lineage>
        <taxon>Bacteria</taxon>
        <taxon>Pseudomonadati</taxon>
        <taxon>Bacteroidota</taxon>
        <taxon>Cytophagia</taxon>
        <taxon>Cytophagales</taxon>
        <taxon>Spirosomataceae</taxon>
        <taxon>Dyadobacter</taxon>
    </lineage>
</organism>
<dbReference type="OrthoDB" id="937349at2"/>
<reference evidence="6" key="1">
    <citation type="submission" date="2016-10" db="EMBL/GenBank/DDBJ databases">
        <authorList>
            <person name="Varghese N."/>
            <person name="Submissions S."/>
        </authorList>
    </citation>
    <scope>NUCLEOTIDE SEQUENCE [LARGE SCALE GENOMIC DNA]</scope>
    <source>
        <strain evidence="6">DSM 25329</strain>
    </source>
</reference>
<dbReference type="InterPro" id="IPR035386">
    <property type="entry name" value="Arm-DNA-bind_5"/>
</dbReference>
<protein>
    <submittedName>
        <fullName evidence="5">Site-specific recombinase XerD</fullName>
    </submittedName>
</protein>
<proteinExistence type="inferred from homology"/>
<dbReference type="PANTHER" id="PTHR30349:SF64">
    <property type="entry name" value="PROPHAGE INTEGRASE INTD-RELATED"/>
    <property type="match status" value="1"/>
</dbReference>
<accession>A0A1G7T6U2</accession>
<keyword evidence="3" id="KW-0233">DNA recombination</keyword>
<dbReference type="InterPro" id="IPR025269">
    <property type="entry name" value="SAM-like_dom"/>
</dbReference>
<evidence type="ECO:0000259" key="4">
    <source>
        <dbReference type="PROSITE" id="PS51898"/>
    </source>
</evidence>
<dbReference type="GO" id="GO:0006310">
    <property type="term" value="P:DNA recombination"/>
    <property type="evidence" value="ECO:0007669"/>
    <property type="project" value="UniProtKB-KW"/>
</dbReference>
<dbReference type="InterPro" id="IPR002104">
    <property type="entry name" value="Integrase_catalytic"/>
</dbReference>
<evidence type="ECO:0000256" key="2">
    <source>
        <dbReference type="ARBA" id="ARBA00023125"/>
    </source>
</evidence>
<gene>
    <name evidence="5" type="ORF">SAMN04487996_117106</name>
</gene>
<evidence type="ECO:0000256" key="3">
    <source>
        <dbReference type="ARBA" id="ARBA00023172"/>
    </source>
</evidence>
<evidence type="ECO:0000313" key="6">
    <source>
        <dbReference type="Proteomes" id="UP000198748"/>
    </source>
</evidence>
<dbReference type="RefSeq" id="WP_090155919.1">
    <property type="nucleotide sequence ID" value="NZ_FNAN01000017.1"/>
</dbReference>
<evidence type="ECO:0000256" key="1">
    <source>
        <dbReference type="ARBA" id="ARBA00008857"/>
    </source>
</evidence>
<feature type="domain" description="Tyr recombinase" evidence="4">
    <location>
        <begin position="236"/>
        <end position="413"/>
    </location>
</feature>
<dbReference type="Pfam" id="PF00589">
    <property type="entry name" value="Phage_integrase"/>
    <property type="match status" value="1"/>
</dbReference>
<dbReference type="CDD" id="cd01185">
    <property type="entry name" value="INTN1_C_like"/>
    <property type="match status" value="1"/>
</dbReference>
<keyword evidence="6" id="KW-1185">Reference proteome</keyword>
<comment type="similarity">
    <text evidence="1">Belongs to the 'phage' integrase family.</text>
</comment>
<name>A0A1G7T6U2_9BACT</name>
<dbReference type="Proteomes" id="UP000198748">
    <property type="component" value="Unassembled WGS sequence"/>
</dbReference>
<dbReference type="AlphaFoldDB" id="A0A1G7T6U2"/>
<dbReference type="PANTHER" id="PTHR30349">
    <property type="entry name" value="PHAGE INTEGRASE-RELATED"/>
    <property type="match status" value="1"/>
</dbReference>
<keyword evidence="2" id="KW-0238">DNA-binding</keyword>
<dbReference type="InterPro" id="IPR010998">
    <property type="entry name" value="Integrase_recombinase_N"/>
</dbReference>
<dbReference type="PROSITE" id="PS51898">
    <property type="entry name" value="TYR_RECOMBINASE"/>
    <property type="match status" value="1"/>
</dbReference>
<dbReference type="SUPFAM" id="SSF56349">
    <property type="entry name" value="DNA breaking-rejoining enzymes"/>
    <property type="match status" value="1"/>
</dbReference>
<dbReference type="InterPro" id="IPR050090">
    <property type="entry name" value="Tyrosine_recombinase_XerCD"/>
</dbReference>
<dbReference type="GO" id="GO:0003677">
    <property type="term" value="F:DNA binding"/>
    <property type="evidence" value="ECO:0007669"/>
    <property type="project" value="UniProtKB-KW"/>
</dbReference>
<evidence type="ECO:0000313" key="5">
    <source>
        <dbReference type="EMBL" id="SDG30792.1"/>
    </source>
</evidence>
<dbReference type="Pfam" id="PF17293">
    <property type="entry name" value="Arm-DNA-bind_5"/>
    <property type="match status" value="1"/>
</dbReference>
<dbReference type="InterPro" id="IPR011010">
    <property type="entry name" value="DNA_brk_join_enz"/>
</dbReference>
<dbReference type="Pfam" id="PF13102">
    <property type="entry name" value="Phage_int_SAM_5"/>
    <property type="match status" value="1"/>
</dbReference>
<dbReference type="InterPro" id="IPR013762">
    <property type="entry name" value="Integrase-like_cat_sf"/>
</dbReference>